<dbReference type="Proteomes" id="UP000469125">
    <property type="component" value="Unassembled WGS sequence"/>
</dbReference>
<dbReference type="AlphaFoldDB" id="A0A6N8FJS7"/>
<keyword evidence="2" id="KW-1185">Reference proteome</keyword>
<sequence>MKPRFEFTKEQKDEMVQMIQVYYLEERNEEIGNLAAMLLLEFFMEKLAPIFYNQGVEDSHQYISQKLDDLFEIQK</sequence>
<evidence type="ECO:0000313" key="2">
    <source>
        <dbReference type="Proteomes" id="UP000469125"/>
    </source>
</evidence>
<proteinExistence type="predicted"/>
<name>A0A6N8FJS7_9BACI</name>
<accession>A0A6N8FJS7</accession>
<dbReference type="RefSeq" id="WP_155668938.1">
    <property type="nucleotide sequence ID" value="NZ_WOCA01000008.1"/>
</dbReference>
<reference evidence="1 2" key="1">
    <citation type="submission" date="2019-11" db="EMBL/GenBank/DDBJ databases">
        <authorList>
            <person name="Li X."/>
        </authorList>
    </citation>
    <scope>NUCLEOTIDE SEQUENCE [LARGE SCALE GENOMIC DNA]</scope>
    <source>
        <strain evidence="1 2">L9</strain>
    </source>
</reference>
<gene>
    <name evidence="1" type="ORF">GMD78_11285</name>
</gene>
<dbReference type="Pfam" id="PF09932">
    <property type="entry name" value="DUF2164"/>
    <property type="match status" value="1"/>
</dbReference>
<dbReference type="InterPro" id="IPR018680">
    <property type="entry name" value="DUF2164"/>
</dbReference>
<dbReference type="EMBL" id="WOCA01000008">
    <property type="protein sequence ID" value="MUK88956.1"/>
    <property type="molecule type" value="Genomic_DNA"/>
</dbReference>
<comment type="caution">
    <text evidence="1">The sequence shown here is derived from an EMBL/GenBank/DDBJ whole genome shotgun (WGS) entry which is preliminary data.</text>
</comment>
<evidence type="ECO:0000313" key="1">
    <source>
        <dbReference type="EMBL" id="MUK88956.1"/>
    </source>
</evidence>
<organism evidence="1 2">
    <name type="scientific">Ornithinibacillus caprae</name>
    <dbReference type="NCBI Taxonomy" id="2678566"/>
    <lineage>
        <taxon>Bacteria</taxon>
        <taxon>Bacillati</taxon>
        <taxon>Bacillota</taxon>
        <taxon>Bacilli</taxon>
        <taxon>Bacillales</taxon>
        <taxon>Bacillaceae</taxon>
        <taxon>Ornithinibacillus</taxon>
    </lineage>
</organism>
<protein>
    <submittedName>
        <fullName evidence="1">DUF2164 family protein</fullName>
    </submittedName>
</protein>